<dbReference type="SUPFAM" id="SSF51182">
    <property type="entry name" value="RmlC-like cupins"/>
    <property type="match status" value="1"/>
</dbReference>
<keyword evidence="1" id="KW-0238">DNA-binding</keyword>
<dbReference type="InterPro" id="IPR011051">
    <property type="entry name" value="RmlC_Cupin_sf"/>
</dbReference>
<evidence type="ECO:0000256" key="1">
    <source>
        <dbReference type="ARBA" id="ARBA00023125"/>
    </source>
</evidence>
<dbReference type="CDD" id="cd00093">
    <property type="entry name" value="HTH_XRE"/>
    <property type="match status" value="1"/>
</dbReference>
<dbReference type="InterPro" id="IPR013096">
    <property type="entry name" value="Cupin_2"/>
</dbReference>
<organism evidence="3 4">
    <name type="scientific">Candidatus Limadaptatus stercorigallinarum</name>
    <dbReference type="NCBI Taxonomy" id="2840845"/>
    <lineage>
        <taxon>Bacteria</taxon>
        <taxon>Bacillati</taxon>
        <taxon>Bacillota</taxon>
        <taxon>Clostridia</taxon>
        <taxon>Eubacteriales</taxon>
        <taxon>Candidatus Limadaptatus</taxon>
    </lineage>
</organism>
<dbReference type="GO" id="GO:0003677">
    <property type="term" value="F:DNA binding"/>
    <property type="evidence" value="ECO:0007669"/>
    <property type="project" value="UniProtKB-KW"/>
</dbReference>
<dbReference type="CDD" id="cd02209">
    <property type="entry name" value="cupin_XRE_C"/>
    <property type="match status" value="1"/>
</dbReference>
<evidence type="ECO:0000313" key="4">
    <source>
        <dbReference type="Proteomes" id="UP000824088"/>
    </source>
</evidence>
<dbReference type="GO" id="GO:0003700">
    <property type="term" value="F:DNA-binding transcription factor activity"/>
    <property type="evidence" value="ECO:0007669"/>
    <property type="project" value="TreeGrafter"/>
</dbReference>
<protein>
    <submittedName>
        <fullName evidence="3">Helix-turn-helix transcriptional regulator</fullName>
    </submittedName>
</protein>
<evidence type="ECO:0000259" key="2">
    <source>
        <dbReference type="PROSITE" id="PS50943"/>
    </source>
</evidence>
<evidence type="ECO:0000313" key="3">
    <source>
        <dbReference type="EMBL" id="HIU21306.1"/>
    </source>
</evidence>
<name>A0A9D1L291_9FIRM</name>
<comment type="caution">
    <text evidence="3">The sequence shown here is derived from an EMBL/GenBank/DDBJ whole genome shotgun (WGS) entry which is preliminary data.</text>
</comment>
<dbReference type="InterPro" id="IPR050807">
    <property type="entry name" value="TransReg_Diox_bact_type"/>
</dbReference>
<dbReference type="Proteomes" id="UP000824088">
    <property type="component" value="Unassembled WGS sequence"/>
</dbReference>
<dbReference type="SMART" id="SM00530">
    <property type="entry name" value="HTH_XRE"/>
    <property type="match status" value="1"/>
</dbReference>
<feature type="domain" description="HTH cro/C1-type" evidence="2">
    <location>
        <begin position="13"/>
        <end position="67"/>
    </location>
</feature>
<dbReference type="EMBL" id="DVMN01000061">
    <property type="protein sequence ID" value="HIU21306.1"/>
    <property type="molecule type" value="Genomic_DNA"/>
</dbReference>
<proteinExistence type="predicted"/>
<dbReference type="GO" id="GO:0005829">
    <property type="term" value="C:cytosol"/>
    <property type="evidence" value="ECO:0007669"/>
    <property type="project" value="TreeGrafter"/>
</dbReference>
<dbReference type="PANTHER" id="PTHR46797">
    <property type="entry name" value="HTH-TYPE TRANSCRIPTIONAL REGULATOR"/>
    <property type="match status" value="1"/>
</dbReference>
<dbReference type="Gene3D" id="2.60.120.10">
    <property type="entry name" value="Jelly Rolls"/>
    <property type="match status" value="1"/>
</dbReference>
<dbReference type="InterPro" id="IPR014710">
    <property type="entry name" value="RmlC-like_jellyroll"/>
</dbReference>
<dbReference type="SUPFAM" id="SSF47413">
    <property type="entry name" value="lambda repressor-like DNA-binding domains"/>
    <property type="match status" value="1"/>
</dbReference>
<dbReference type="Gene3D" id="1.10.260.40">
    <property type="entry name" value="lambda repressor-like DNA-binding domains"/>
    <property type="match status" value="1"/>
</dbReference>
<reference evidence="3" key="1">
    <citation type="submission" date="2020-10" db="EMBL/GenBank/DDBJ databases">
        <authorList>
            <person name="Gilroy R."/>
        </authorList>
    </citation>
    <scope>NUCLEOTIDE SEQUENCE</scope>
    <source>
        <strain evidence="3">1063</strain>
    </source>
</reference>
<reference evidence="3" key="2">
    <citation type="journal article" date="2021" name="PeerJ">
        <title>Extensive microbial diversity within the chicken gut microbiome revealed by metagenomics and culture.</title>
        <authorList>
            <person name="Gilroy R."/>
            <person name="Ravi A."/>
            <person name="Getino M."/>
            <person name="Pursley I."/>
            <person name="Horton D.L."/>
            <person name="Alikhan N.F."/>
            <person name="Baker D."/>
            <person name="Gharbi K."/>
            <person name="Hall N."/>
            <person name="Watson M."/>
            <person name="Adriaenssens E.M."/>
            <person name="Foster-Nyarko E."/>
            <person name="Jarju S."/>
            <person name="Secka A."/>
            <person name="Antonio M."/>
            <person name="Oren A."/>
            <person name="Chaudhuri R.R."/>
            <person name="La Ragione R."/>
            <person name="Hildebrand F."/>
            <person name="Pallen M.J."/>
        </authorList>
    </citation>
    <scope>NUCLEOTIDE SEQUENCE</scope>
    <source>
        <strain evidence="3">1063</strain>
    </source>
</reference>
<dbReference type="AlphaFoldDB" id="A0A9D1L291"/>
<dbReference type="PANTHER" id="PTHR46797:SF19">
    <property type="entry name" value="BLL2473 PROTEIN"/>
    <property type="match status" value="1"/>
</dbReference>
<accession>A0A9D1L291</accession>
<sequence length="183" mass="20448">MQNKDIAAISARLKELRTFSDYSTAEVAEKLGIDEEEYVSYETGANEIPINLIYKFASIMDTEPSYVVNGTMPSKEKVYVVYDGKGISVKRYEGYAFTSLGGDFRKKTMNPMLVTIAPTDAPELVVHGGQEFNYVLEGELRVIVDNKEYFLRAGDSIYFDPSFPHAQLAMGGKPAKFLTVINE</sequence>
<dbReference type="Pfam" id="PF07883">
    <property type="entry name" value="Cupin_2"/>
    <property type="match status" value="1"/>
</dbReference>
<dbReference type="InterPro" id="IPR001387">
    <property type="entry name" value="Cro/C1-type_HTH"/>
</dbReference>
<dbReference type="InterPro" id="IPR010982">
    <property type="entry name" value="Lambda_DNA-bd_dom_sf"/>
</dbReference>
<gene>
    <name evidence="3" type="ORF">IAD51_03600</name>
</gene>
<dbReference type="PROSITE" id="PS50943">
    <property type="entry name" value="HTH_CROC1"/>
    <property type="match status" value="1"/>
</dbReference>